<feature type="coiled-coil region" evidence="1">
    <location>
        <begin position="751"/>
        <end position="803"/>
    </location>
</feature>
<name>A0C587_PARTE</name>
<reference evidence="2 3" key="1">
    <citation type="journal article" date="2006" name="Nature">
        <title>Global trends of whole-genome duplications revealed by the ciliate Paramecium tetraurelia.</title>
        <authorList>
            <consortium name="Genoscope"/>
            <person name="Aury J.-M."/>
            <person name="Jaillon O."/>
            <person name="Duret L."/>
            <person name="Noel B."/>
            <person name="Jubin C."/>
            <person name="Porcel B.M."/>
            <person name="Segurens B."/>
            <person name="Daubin V."/>
            <person name="Anthouard V."/>
            <person name="Aiach N."/>
            <person name="Arnaiz O."/>
            <person name="Billaut A."/>
            <person name="Beisson J."/>
            <person name="Blanc I."/>
            <person name="Bouhouche K."/>
            <person name="Camara F."/>
            <person name="Duharcourt S."/>
            <person name="Guigo R."/>
            <person name="Gogendeau D."/>
            <person name="Katinka M."/>
            <person name="Keller A.-M."/>
            <person name="Kissmehl R."/>
            <person name="Klotz C."/>
            <person name="Koll F."/>
            <person name="Le Moue A."/>
            <person name="Lepere C."/>
            <person name="Malinsky S."/>
            <person name="Nowacki M."/>
            <person name="Nowak J.K."/>
            <person name="Plattner H."/>
            <person name="Poulain J."/>
            <person name="Ruiz F."/>
            <person name="Serrano V."/>
            <person name="Zagulski M."/>
            <person name="Dessen P."/>
            <person name="Betermier M."/>
            <person name="Weissenbach J."/>
            <person name="Scarpelli C."/>
            <person name="Schachter V."/>
            <person name="Sperling L."/>
            <person name="Meyer E."/>
            <person name="Cohen J."/>
            <person name="Wincker P."/>
        </authorList>
    </citation>
    <scope>NUCLEOTIDE SEQUENCE [LARGE SCALE GENOMIC DNA]</scope>
    <source>
        <strain evidence="2 3">Stock d4-2</strain>
    </source>
</reference>
<feature type="coiled-coil region" evidence="1">
    <location>
        <begin position="906"/>
        <end position="933"/>
    </location>
</feature>
<gene>
    <name evidence="2" type="ORF">GSPATT00006453001</name>
</gene>
<protein>
    <submittedName>
        <fullName evidence="2">Uncharacterized protein</fullName>
    </submittedName>
</protein>
<dbReference type="Proteomes" id="UP000000600">
    <property type="component" value="Unassembled WGS sequence"/>
</dbReference>
<feature type="coiled-coil region" evidence="1">
    <location>
        <begin position="356"/>
        <end position="400"/>
    </location>
</feature>
<dbReference type="KEGG" id="ptm:GSPATT00006453001"/>
<organism evidence="2 3">
    <name type="scientific">Paramecium tetraurelia</name>
    <dbReference type="NCBI Taxonomy" id="5888"/>
    <lineage>
        <taxon>Eukaryota</taxon>
        <taxon>Sar</taxon>
        <taxon>Alveolata</taxon>
        <taxon>Ciliophora</taxon>
        <taxon>Intramacronucleata</taxon>
        <taxon>Oligohymenophorea</taxon>
        <taxon>Peniculida</taxon>
        <taxon>Parameciidae</taxon>
        <taxon>Paramecium</taxon>
    </lineage>
</organism>
<proteinExistence type="predicted"/>
<dbReference type="OrthoDB" id="310445at2759"/>
<dbReference type="STRING" id="5888.A0C587"/>
<dbReference type="HOGENOM" id="CLU_312968_0_0_1"/>
<evidence type="ECO:0000256" key="1">
    <source>
        <dbReference type="SAM" id="Coils"/>
    </source>
</evidence>
<accession>A0C587</accession>
<feature type="coiled-coil region" evidence="1">
    <location>
        <begin position="90"/>
        <end position="300"/>
    </location>
</feature>
<sequence length="945" mass="114574">MDISTKILLDSTIESNRDSKNIIFSRIKEITLEAFSKQFTDEIHHLQAELRTEQALNDQIRREFLEREQRILQEFDSKQREFQLEQIREIKNLQDLLEGQESQFQKYQLLNEKLKNQIKDMQNKEVSLQNENIRVKENLQLSDQRNKSLSSDLCEQRQRNEALNSLNQQLDRQNRDFKIEFEKVLKELSDLKKKSQQQIDLNVQLDQELEILKNENERLKTKKLQDQQKQKELLDQLKEKSNAKINDLKNKLTQAQNTQLHQQQQLEEFQELIKESENQLNQLQQNHRQSTKQLEQQYKNQFQEIEIQYMNEKQSIEDILKVQYEQILVSKEKMIQDQIKEIKLIKDKIYQQNLEFDNLQRQNQHSQQQVKQLQGEIKQLNQHQEELEKINRERELELSKKDLKLKNLLLELDDVKNFSEQTLNTMRSNQNQFNEIEKERQYYLKLFQQISDDLEIEIQGSFSYQRIGQKVDLKLKQFRDDFKKHQKESKKLIEQHAQEIQEKEQKLMLLQDNFNDENNKIQKILSEQQIENRKQKNEFKQKLDEQNRIIIELQKDQIQNNNQLEFLQIQNQQLAQDLEKKNESVIKAQKEIHHLLNRDQMNYEDSKQVINQIVNEKNQIQLQLEESLFKQKTCKQRIYQILNRQRELMNIQLFEVKNTFINKLRQLESECKIILQNLYKQQLIKTENKILMIEAEKQYEIEQMNCEIEQKIENMKYQFKQSELLIQEEGQFKLKQKQQQIEQLIMSKNNSVELQNQIHSLHKENEELKKQLLIQEQLKVEQRQNHELELLSLNKLIKEQQEELSSQQQFSEYTMNRERQYFEQRYQDLKQRQDKKMEQVQSDYQLQINQLENIIQLPSKQVSPYKVNQKSPYQKQSILTTNKQQNFSTPIISTAMKTPNKKISQIDNADKTIEDLRQEIEQQKEKLSKMKLSFTESQKKPYRRV</sequence>
<keyword evidence="3" id="KW-1185">Reference proteome</keyword>
<dbReference type="EMBL" id="CT868041">
    <property type="protein sequence ID" value="CAK65954.1"/>
    <property type="molecule type" value="Genomic_DNA"/>
</dbReference>
<keyword evidence="1" id="KW-0175">Coiled coil</keyword>
<dbReference type="InParanoid" id="A0C587"/>
<dbReference type="RefSeq" id="XP_001433351.1">
    <property type="nucleotide sequence ID" value="XM_001433314.1"/>
</dbReference>
<dbReference type="AlphaFoldDB" id="A0C587"/>
<evidence type="ECO:0000313" key="3">
    <source>
        <dbReference type="Proteomes" id="UP000000600"/>
    </source>
</evidence>
<dbReference type="OMA" id="YTMNRER"/>
<evidence type="ECO:0000313" key="2">
    <source>
        <dbReference type="EMBL" id="CAK65954.1"/>
    </source>
</evidence>
<feature type="coiled-coil region" evidence="1">
    <location>
        <begin position="475"/>
        <end position="598"/>
    </location>
</feature>
<dbReference type="GeneID" id="5019136"/>